<evidence type="ECO:0000259" key="3">
    <source>
        <dbReference type="PROSITE" id="PS51294"/>
    </source>
</evidence>
<dbReference type="RefSeq" id="XP_066084030.1">
    <property type="nucleotide sequence ID" value="XM_066227933.1"/>
</dbReference>
<protein>
    <recommendedName>
        <fullName evidence="6">Myb-like domain-containing protein</fullName>
    </recommendedName>
</protein>
<dbReference type="SMART" id="SM00717">
    <property type="entry name" value="SANT"/>
    <property type="match status" value="1"/>
</dbReference>
<dbReference type="KEGG" id="ker:91102950"/>
<dbReference type="PROSITE" id="PS50090">
    <property type="entry name" value="MYB_LIKE"/>
    <property type="match status" value="1"/>
</dbReference>
<feature type="region of interest" description="Disordered" evidence="1">
    <location>
        <begin position="1"/>
        <end position="87"/>
    </location>
</feature>
<dbReference type="InterPro" id="IPR017930">
    <property type="entry name" value="Myb_dom"/>
</dbReference>
<dbReference type="InterPro" id="IPR001005">
    <property type="entry name" value="SANT/Myb"/>
</dbReference>
<reference evidence="4 5" key="1">
    <citation type="submission" date="2024-01" db="EMBL/GenBank/DDBJ databases">
        <title>Comparative genomics of Cryptococcus and Kwoniella reveals pathogenesis evolution and contrasting modes of karyotype evolution via chromosome fusion or intercentromeric recombination.</title>
        <authorList>
            <person name="Coelho M.A."/>
            <person name="David-Palma M."/>
            <person name="Shea T."/>
            <person name="Bowers K."/>
            <person name="McGinley-Smith S."/>
            <person name="Mohammad A.W."/>
            <person name="Gnirke A."/>
            <person name="Yurkov A.M."/>
            <person name="Nowrousian M."/>
            <person name="Sun S."/>
            <person name="Cuomo C.A."/>
            <person name="Heitman J."/>
        </authorList>
    </citation>
    <scope>NUCLEOTIDE SEQUENCE [LARGE SCALE GENOMIC DNA]</scope>
    <source>
        <strain evidence="4 5">PYCC6329</strain>
    </source>
</reference>
<dbReference type="PROSITE" id="PS51294">
    <property type="entry name" value="HTH_MYB"/>
    <property type="match status" value="1"/>
</dbReference>
<feature type="compositionally biased region" description="Gly residues" evidence="1">
    <location>
        <begin position="349"/>
        <end position="362"/>
    </location>
</feature>
<evidence type="ECO:0000256" key="1">
    <source>
        <dbReference type="SAM" id="MobiDB-lite"/>
    </source>
</evidence>
<evidence type="ECO:0008006" key="6">
    <source>
        <dbReference type="Google" id="ProtNLM"/>
    </source>
</evidence>
<gene>
    <name evidence="4" type="ORF">V865_004148</name>
</gene>
<evidence type="ECO:0000259" key="2">
    <source>
        <dbReference type="PROSITE" id="PS50090"/>
    </source>
</evidence>
<evidence type="ECO:0000313" key="5">
    <source>
        <dbReference type="Proteomes" id="UP001358614"/>
    </source>
</evidence>
<dbReference type="Proteomes" id="UP001358614">
    <property type="component" value="Chromosome 1"/>
</dbReference>
<feature type="compositionally biased region" description="Basic residues" evidence="1">
    <location>
        <begin position="802"/>
        <end position="812"/>
    </location>
</feature>
<proteinExistence type="predicted"/>
<dbReference type="InterPro" id="IPR009057">
    <property type="entry name" value="Homeodomain-like_sf"/>
</dbReference>
<feature type="compositionally biased region" description="Polar residues" evidence="1">
    <location>
        <begin position="51"/>
        <end position="63"/>
    </location>
</feature>
<feature type="compositionally biased region" description="Basic and acidic residues" evidence="1">
    <location>
        <begin position="507"/>
        <end position="518"/>
    </location>
</feature>
<dbReference type="EMBL" id="CP144089">
    <property type="protein sequence ID" value="WWD06063.1"/>
    <property type="molecule type" value="Genomic_DNA"/>
</dbReference>
<accession>A0AAX4KJS8</accession>
<evidence type="ECO:0000313" key="4">
    <source>
        <dbReference type="EMBL" id="WWD06063.1"/>
    </source>
</evidence>
<dbReference type="CDD" id="cd00167">
    <property type="entry name" value="SANT"/>
    <property type="match status" value="1"/>
</dbReference>
<feature type="region of interest" description="Disordered" evidence="1">
    <location>
        <begin position="763"/>
        <end position="812"/>
    </location>
</feature>
<dbReference type="Pfam" id="PF00249">
    <property type="entry name" value="Myb_DNA-binding"/>
    <property type="match status" value="1"/>
</dbReference>
<dbReference type="SUPFAM" id="SSF46689">
    <property type="entry name" value="Homeodomain-like"/>
    <property type="match status" value="1"/>
</dbReference>
<name>A0AAX4KJS8_9TREE</name>
<dbReference type="AlphaFoldDB" id="A0AAX4KJS8"/>
<feature type="compositionally biased region" description="Low complexity" evidence="1">
    <location>
        <begin position="532"/>
        <end position="548"/>
    </location>
</feature>
<feature type="region of interest" description="Disordered" evidence="1">
    <location>
        <begin position="268"/>
        <end position="309"/>
    </location>
</feature>
<dbReference type="Gene3D" id="1.10.10.60">
    <property type="entry name" value="Homeodomain-like"/>
    <property type="match status" value="1"/>
</dbReference>
<keyword evidence="5" id="KW-1185">Reference proteome</keyword>
<organism evidence="4 5">
    <name type="scientific">Kwoniella europaea PYCC6329</name>
    <dbReference type="NCBI Taxonomy" id="1423913"/>
    <lineage>
        <taxon>Eukaryota</taxon>
        <taxon>Fungi</taxon>
        <taxon>Dikarya</taxon>
        <taxon>Basidiomycota</taxon>
        <taxon>Agaricomycotina</taxon>
        <taxon>Tremellomycetes</taxon>
        <taxon>Tremellales</taxon>
        <taxon>Cryptococcaceae</taxon>
        <taxon>Kwoniella</taxon>
    </lineage>
</organism>
<feature type="domain" description="Myb-like" evidence="2">
    <location>
        <begin position="717"/>
        <end position="760"/>
    </location>
</feature>
<feature type="domain" description="HTH myb-type" evidence="3">
    <location>
        <begin position="717"/>
        <end position="762"/>
    </location>
</feature>
<feature type="compositionally biased region" description="Polar residues" evidence="1">
    <location>
        <begin position="580"/>
        <end position="595"/>
    </location>
</feature>
<dbReference type="GeneID" id="91102950"/>
<feature type="compositionally biased region" description="Acidic residues" evidence="1">
    <location>
        <begin position="365"/>
        <end position="376"/>
    </location>
</feature>
<feature type="region of interest" description="Disordered" evidence="1">
    <location>
        <begin position="344"/>
        <end position="685"/>
    </location>
</feature>
<feature type="compositionally biased region" description="Polar residues" evidence="1">
    <location>
        <begin position="626"/>
        <end position="642"/>
    </location>
</feature>
<sequence>MADPAFHNQPPTNHPHPHPHSYSHTQPSPTLLDTPHLSGPSTPIQPETPHTDQLQTPTTHAEGSSSSSSPVNKTSTIAGWEDKGKGRAEVQINEDEDAEMMNLDALRRMSARVSQIEHSEKIGDGWVQRDELLGMVKSILPIAIEQIPFLQERLSAQRDTIKTMQQQAKLSEQLMAIERSRHTAERDSWHAETRALMHQREAEIAAGARPRKVLDLDVGYHQELEAANKRLEMDNRLMAPRLADTQRQIDKLVTELRYLRSHVILNSRPITKPGENSHTHPQPPISSYLPTSGRRHSRSPIKGSSKVTMGDARTEHLLLAAERVRNLRQFDDRIGRLTLDELKRNGVVGPSGGVGFSEGYGGIESEAEDELSEEEEKPLQARRPSMSATKSKGKSSHSQSQPQGTPLLPRPKKSRKTHNPPQQPTIPETPSKSNRKQQHPPPQTTPGGSNFNDLLRAAELATRPGTPTPEDRSQKIVPLSAMSATRSTTRTRDESASERGSPVKRVRRDEWSSGREDELPPLGTQQSAIPNSQGSASALDLLAQASQLEVAKSGEMSSSSSSGPLPSATRLGDLIDPNDEAQNSSIGARSSSPLRSNEDISSLGPAIDLTPFARPARPAQPPSAHGDNQNQNPVDPNLTTPKNRPRAYSGTSDLATPVTAREYPSSTVYPTPGNERDGDGDYDENDAFASPAVPGLGKYVHLTSSLPARRIRSPYLKWTVEEDELLARAVAIHGEKWDLVSKGVPTRSYHQVRQRWLRKTGAFDKKGNDGGNGIINSSMGMGMGMGMEDDDESPTPDEKTPTGKKKRRMSQV</sequence>